<proteinExistence type="predicted"/>
<evidence type="ECO:0000313" key="3">
    <source>
        <dbReference type="Proteomes" id="UP001469365"/>
    </source>
</evidence>
<organism evidence="2 3">
    <name type="scientific">Paenibacillus filicis</name>
    <dbReference type="NCBI Taxonomy" id="669464"/>
    <lineage>
        <taxon>Bacteria</taxon>
        <taxon>Bacillati</taxon>
        <taxon>Bacillota</taxon>
        <taxon>Bacilli</taxon>
        <taxon>Bacillales</taxon>
        <taxon>Paenibacillaceae</taxon>
        <taxon>Paenibacillus</taxon>
    </lineage>
</organism>
<sequence>MIWFILLTAAAIGSCVAIMIRQRKKTREITLFVCIALLGTADWISIFLDHKFKSSKVIARLLDLVGL</sequence>
<dbReference type="RefSeq" id="WP_341413639.1">
    <property type="nucleotide sequence ID" value="NZ_JBBPCC010000001.1"/>
</dbReference>
<gene>
    <name evidence="2" type="ORF">WMW72_01540</name>
</gene>
<feature type="transmembrane region" description="Helical" evidence="1">
    <location>
        <begin position="27"/>
        <end position="48"/>
    </location>
</feature>
<evidence type="ECO:0000313" key="2">
    <source>
        <dbReference type="EMBL" id="MEK8126585.1"/>
    </source>
</evidence>
<comment type="caution">
    <text evidence="2">The sequence shown here is derived from an EMBL/GenBank/DDBJ whole genome shotgun (WGS) entry which is preliminary data.</text>
</comment>
<protein>
    <submittedName>
        <fullName evidence="2">Uncharacterized protein</fullName>
    </submittedName>
</protein>
<keyword evidence="1" id="KW-0812">Transmembrane</keyword>
<accession>A0ABU9DEX2</accession>
<reference evidence="2 3" key="1">
    <citation type="submission" date="2024-04" db="EMBL/GenBank/DDBJ databases">
        <title>draft genome sequnece of Paenibacillus filicis.</title>
        <authorList>
            <person name="Kim D.-U."/>
        </authorList>
    </citation>
    <scope>NUCLEOTIDE SEQUENCE [LARGE SCALE GENOMIC DNA]</scope>
    <source>
        <strain evidence="2 3">KACC14197</strain>
    </source>
</reference>
<name>A0ABU9DEX2_9BACL</name>
<keyword evidence="1" id="KW-1133">Transmembrane helix</keyword>
<dbReference type="Proteomes" id="UP001469365">
    <property type="component" value="Unassembled WGS sequence"/>
</dbReference>
<keyword evidence="1" id="KW-0472">Membrane</keyword>
<keyword evidence="3" id="KW-1185">Reference proteome</keyword>
<evidence type="ECO:0000256" key="1">
    <source>
        <dbReference type="SAM" id="Phobius"/>
    </source>
</evidence>
<dbReference type="EMBL" id="JBBPCC010000001">
    <property type="protein sequence ID" value="MEK8126585.1"/>
    <property type="molecule type" value="Genomic_DNA"/>
</dbReference>